<accession>A0ABY5DXH9</accession>
<dbReference type="EMBL" id="CP098502">
    <property type="protein sequence ID" value="UTI66741.1"/>
    <property type="molecule type" value="Genomic_DNA"/>
</dbReference>
<feature type="domain" description="Mce/MlaD" evidence="2">
    <location>
        <begin position="49"/>
        <end position="120"/>
    </location>
</feature>
<dbReference type="InterPro" id="IPR003399">
    <property type="entry name" value="Mce/MlaD"/>
</dbReference>
<evidence type="ECO:0000313" key="4">
    <source>
        <dbReference type="Proteomes" id="UP001056035"/>
    </source>
</evidence>
<evidence type="ECO:0000313" key="3">
    <source>
        <dbReference type="EMBL" id="UTI66741.1"/>
    </source>
</evidence>
<dbReference type="RefSeq" id="WP_254573407.1">
    <property type="nucleotide sequence ID" value="NZ_CP098502.1"/>
</dbReference>
<evidence type="ECO:0000256" key="1">
    <source>
        <dbReference type="SAM" id="MobiDB-lite"/>
    </source>
</evidence>
<evidence type="ECO:0000259" key="2">
    <source>
        <dbReference type="Pfam" id="PF02470"/>
    </source>
</evidence>
<keyword evidence="4" id="KW-1185">Reference proteome</keyword>
<dbReference type="Proteomes" id="UP001056035">
    <property type="component" value="Chromosome"/>
</dbReference>
<dbReference type="PANTHER" id="PTHR33371:SF4">
    <property type="entry name" value="INTERMEMBRANE PHOSPHOLIPID TRANSPORT SYSTEM BINDING PROTEIN MLAD"/>
    <property type="match status" value="1"/>
</dbReference>
<name>A0ABY5DXH9_9ACTN</name>
<feature type="region of interest" description="Disordered" evidence="1">
    <location>
        <begin position="443"/>
        <end position="478"/>
    </location>
</feature>
<protein>
    <submittedName>
        <fullName evidence="3">MlaD family protein</fullName>
    </submittedName>
</protein>
<dbReference type="PANTHER" id="PTHR33371">
    <property type="entry name" value="INTERMEMBRANE PHOSPHOLIPID TRANSPORT SYSTEM BINDING PROTEIN MLAD-RELATED"/>
    <property type="match status" value="1"/>
</dbReference>
<dbReference type="Pfam" id="PF02470">
    <property type="entry name" value="MlaD"/>
    <property type="match status" value="1"/>
</dbReference>
<gene>
    <name evidence="3" type="ORF">NBH00_11140</name>
</gene>
<sequence>MTRTRVESRGTERRYLRAAALATVLVVALTYVAFGGRGPFARDFELRGVFRSSNQLKPGDPVRVAGVDIGRVRRLSAGPDHTTLVTMRIVRADGLLANAALSVRPRLLFEGSFYVDVQPGAPPAGPLRSGMTIPVNRTRGPVQVDQVLSVLDTPARDAITRSMRAMATGLGGPRARSGYRGLRRATRELDRSLTSIRRVAGAVQGTQPGDLHRAVAAGGNVTAQLASDPAALGGLVTNVDRVAAALGGDDGALAASVRRLDEVLRVAPVNLRLLDGALPALGSYAGELRPTLRRLPATLASGTRLLRAVQAVTDPSELPALVRALPLVNASLPGVERGLATAFALAAPAARCISRNVLPVLKTEVPDSGLSTGRPAWQDLLHMTANLTQTSPGFDGNGGTLRIGLSESENTLVGDLPGIGEVIGYGNLQGLRPVWLGAGKVPEYRPDQPCERQPLPDLKARSRPGLPPGLRSVPAPKVGAEQLRRQQSMLRALTGSDAQRRDLLRKLLVTPKPGRRP</sequence>
<dbReference type="InterPro" id="IPR052336">
    <property type="entry name" value="MlaD_Phospholipid_Transporter"/>
</dbReference>
<organism evidence="3 4">
    <name type="scientific">Paraconexibacter antarcticus</name>
    <dbReference type="NCBI Taxonomy" id="2949664"/>
    <lineage>
        <taxon>Bacteria</taxon>
        <taxon>Bacillati</taxon>
        <taxon>Actinomycetota</taxon>
        <taxon>Thermoleophilia</taxon>
        <taxon>Solirubrobacterales</taxon>
        <taxon>Paraconexibacteraceae</taxon>
        <taxon>Paraconexibacter</taxon>
    </lineage>
</organism>
<proteinExistence type="predicted"/>
<reference evidence="3 4" key="1">
    <citation type="submission" date="2022-06" db="EMBL/GenBank/DDBJ databases">
        <title>Paraconexibacter antarcticus.</title>
        <authorList>
            <person name="Kim C.S."/>
        </authorList>
    </citation>
    <scope>NUCLEOTIDE SEQUENCE [LARGE SCALE GENOMIC DNA]</scope>
    <source>
        <strain evidence="3 4">02-257</strain>
    </source>
</reference>